<dbReference type="EMBL" id="BAAAJE010000015">
    <property type="protein sequence ID" value="GAA1149141.1"/>
    <property type="molecule type" value="Genomic_DNA"/>
</dbReference>
<keyword evidence="3" id="KW-1185">Reference proteome</keyword>
<accession>A0ABN1UH61</accession>
<gene>
    <name evidence="2" type="ORF">GCM10009606_29830</name>
</gene>
<feature type="compositionally biased region" description="Basic and acidic residues" evidence="1">
    <location>
        <begin position="136"/>
        <end position="145"/>
    </location>
</feature>
<protein>
    <submittedName>
        <fullName evidence="2">Uncharacterized protein</fullName>
    </submittedName>
</protein>
<reference evidence="2 3" key="1">
    <citation type="journal article" date="2019" name="Int. J. Syst. Evol. Microbiol.">
        <title>The Global Catalogue of Microorganisms (GCM) 10K type strain sequencing project: providing services to taxonomists for standard genome sequencing and annotation.</title>
        <authorList>
            <consortium name="The Broad Institute Genomics Platform"/>
            <consortium name="The Broad Institute Genome Sequencing Center for Infectious Disease"/>
            <person name="Wu L."/>
            <person name="Ma J."/>
        </authorList>
    </citation>
    <scope>NUCLEOTIDE SEQUENCE [LARGE SCALE GENOMIC DNA]</scope>
    <source>
        <strain evidence="2 3">JCM 11813</strain>
    </source>
</reference>
<name>A0ABN1UH61_9ACTN</name>
<feature type="region of interest" description="Disordered" evidence="1">
    <location>
        <begin position="136"/>
        <end position="165"/>
    </location>
</feature>
<comment type="caution">
    <text evidence="2">The sequence shown here is derived from an EMBL/GenBank/DDBJ whole genome shotgun (WGS) entry which is preliminary data.</text>
</comment>
<organism evidence="2 3">
    <name type="scientific">Nocardioides aquiterrae</name>
    <dbReference type="NCBI Taxonomy" id="203799"/>
    <lineage>
        <taxon>Bacteria</taxon>
        <taxon>Bacillati</taxon>
        <taxon>Actinomycetota</taxon>
        <taxon>Actinomycetes</taxon>
        <taxon>Propionibacteriales</taxon>
        <taxon>Nocardioidaceae</taxon>
        <taxon>Nocardioides</taxon>
    </lineage>
</organism>
<dbReference type="Proteomes" id="UP001499979">
    <property type="component" value="Unassembled WGS sequence"/>
</dbReference>
<evidence type="ECO:0000313" key="3">
    <source>
        <dbReference type="Proteomes" id="UP001499979"/>
    </source>
</evidence>
<evidence type="ECO:0000256" key="1">
    <source>
        <dbReference type="SAM" id="MobiDB-lite"/>
    </source>
</evidence>
<evidence type="ECO:0000313" key="2">
    <source>
        <dbReference type="EMBL" id="GAA1149141.1"/>
    </source>
</evidence>
<proteinExistence type="predicted"/>
<sequence>MLPAGYVGMFLVAIFPPIWPRVTGVRVLAHPGGDVSPANIPPRKRAKVLARCPVSAVDEATVAEVVDDPHPVSWRRRCSPLAAPVAATSTRSRPGTSFEGSPRALHGSTFPRMYEARAHECIVVGDDGTVTVLDERSATEHRTELEVSVGSAPRIGAPPAALKAP</sequence>